<organism evidence="6 7">
    <name type="scientific">Actinophytocola oryzae</name>
    <dbReference type="NCBI Taxonomy" id="502181"/>
    <lineage>
        <taxon>Bacteria</taxon>
        <taxon>Bacillati</taxon>
        <taxon>Actinomycetota</taxon>
        <taxon>Actinomycetes</taxon>
        <taxon>Pseudonocardiales</taxon>
        <taxon>Pseudonocardiaceae</taxon>
    </lineage>
</organism>
<dbReference type="PRINTS" id="PR00455">
    <property type="entry name" value="HTHTETR"/>
</dbReference>
<keyword evidence="1" id="KW-0805">Transcription regulation</keyword>
<evidence type="ECO:0000256" key="2">
    <source>
        <dbReference type="ARBA" id="ARBA00023125"/>
    </source>
</evidence>
<dbReference type="PROSITE" id="PS50977">
    <property type="entry name" value="HTH_TETR_2"/>
    <property type="match status" value="1"/>
</dbReference>
<dbReference type="GO" id="GO:0000976">
    <property type="term" value="F:transcription cis-regulatory region binding"/>
    <property type="evidence" value="ECO:0007669"/>
    <property type="project" value="TreeGrafter"/>
</dbReference>
<dbReference type="Proteomes" id="UP000294927">
    <property type="component" value="Unassembled WGS sequence"/>
</dbReference>
<proteinExistence type="predicted"/>
<evidence type="ECO:0000313" key="7">
    <source>
        <dbReference type="Proteomes" id="UP000294927"/>
    </source>
</evidence>
<dbReference type="PANTHER" id="PTHR30055">
    <property type="entry name" value="HTH-TYPE TRANSCRIPTIONAL REGULATOR RUTR"/>
    <property type="match status" value="1"/>
</dbReference>
<protein>
    <submittedName>
        <fullName evidence="6">TetR family transcriptional regulator</fullName>
    </submittedName>
</protein>
<keyword evidence="3" id="KW-0804">Transcription</keyword>
<dbReference type="AlphaFoldDB" id="A0A4R7VBF6"/>
<feature type="DNA-binding region" description="H-T-H motif" evidence="4">
    <location>
        <begin position="34"/>
        <end position="53"/>
    </location>
</feature>
<dbReference type="Pfam" id="PF00440">
    <property type="entry name" value="TetR_N"/>
    <property type="match status" value="1"/>
</dbReference>
<dbReference type="GO" id="GO:0003700">
    <property type="term" value="F:DNA-binding transcription factor activity"/>
    <property type="evidence" value="ECO:0007669"/>
    <property type="project" value="TreeGrafter"/>
</dbReference>
<keyword evidence="7" id="KW-1185">Reference proteome</keyword>
<sequence length="198" mass="20726">MARLTRAEQQRQTHERLLAAGRTVLARRGFLAATIEEIAAEAGYTRGAVYKHFGGKEGLWLAAMAAQAEAHLRLLDEALAAATDRSGLVRALTPVTFADDEAARWSATTAEFLAAVAGQAETAAAVVAAQKGHEEQIVAVLDRHCGRLGLRPALPLPHVVVVLGALGGGLALRRGMDPTVDVAAIVAGVLAVVLQEET</sequence>
<evidence type="ECO:0000259" key="5">
    <source>
        <dbReference type="PROSITE" id="PS50977"/>
    </source>
</evidence>
<feature type="domain" description="HTH tetR-type" evidence="5">
    <location>
        <begin position="11"/>
        <end position="71"/>
    </location>
</feature>
<dbReference type="EMBL" id="SOCP01000011">
    <property type="protein sequence ID" value="TDV46386.1"/>
    <property type="molecule type" value="Genomic_DNA"/>
</dbReference>
<dbReference type="SUPFAM" id="SSF46689">
    <property type="entry name" value="Homeodomain-like"/>
    <property type="match status" value="1"/>
</dbReference>
<evidence type="ECO:0000256" key="1">
    <source>
        <dbReference type="ARBA" id="ARBA00023015"/>
    </source>
</evidence>
<evidence type="ECO:0000256" key="3">
    <source>
        <dbReference type="ARBA" id="ARBA00023163"/>
    </source>
</evidence>
<dbReference type="OrthoDB" id="7252896at2"/>
<accession>A0A4R7VBF6</accession>
<evidence type="ECO:0000256" key="4">
    <source>
        <dbReference type="PROSITE-ProRule" id="PRU00335"/>
    </source>
</evidence>
<dbReference type="Gene3D" id="1.10.357.10">
    <property type="entry name" value="Tetracycline Repressor, domain 2"/>
    <property type="match status" value="1"/>
</dbReference>
<gene>
    <name evidence="6" type="ORF">CLV71_111346</name>
</gene>
<dbReference type="InterPro" id="IPR009057">
    <property type="entry name" value="Homeodomain-like_sf"/>
</dbReference>
<dbReference type="RefSeq" id="WP_133906016.1">
    <property type="nucleotide sequence ID" value="NZ_SOCP01000011.1"/>
</dbReference>
<keyword evidence="2 4" id="KW-0238">DNA-binding</keyword>
<dbReference type="InterPro" id="IPR001647">
    <property type="entry name" value="HTH_TetR"/>
</dbReference>
<evidence type="ECO:0000313" key="6">
    <source>
        <dbReference type="EMBL" id="TDV46386.1"/>
    </source>
</evidence>
<reference evidence="6 7" key="1">
    <citation type="submission" date="2019-03" db="EMBL/GenBank/DDBJ databases">
        <title>Genomic Encyclopedia of Archaeal and Bacterial Type Strains, Phase II (KMG-II): from individual species to whole genera.</title>
        <authorList>
            <person name="Goeker M."/>
        </authorList>
    </citation>
    <scope>NUCLEOTIDE SEQUENCE [LARGE SCALE GENOMIC DNA]</scope>
    <source>
        <strain evidence="6 7">DSM 45499</strain>
    </source>
</reference>
<dbReference type="PANTHER" id="PTHR30055:SF234">
    <property type="entry name" value="HTH-TYPE TRANSCRIPTIONAL REGULATOR BETI"/>
    <property type="match status" value="1"/>
</dbReference>
<dbReference type="InterPro" id="IPR050109">
    <property type="entry name" value="HTH-type_TetR-like_transc_reg"/>
</dbReference>
<name>A0A4R7VBF6_9PSEU</name>
<comment type="caution">
    <text evidence="6">The sequence shown here is derived from an EMBL/GenBank/DDBJ whole genome shotgun (WGS) entry which is preliminary data.</text>
</comment>